<comment type="caution">
    <text evidence="1">The sequence shown here is derived from an EMBL/GenBank/DDBJ whole genome shotgun (WGS) entry which is preliminary data.</text>
</comment>
<gene>
    <name evidence="1" type="ORF">PG996_015468</name>
</gene>
<evidence type="ECO:0000313" key="1">
    <source>
        <dbReference type="EMBL" id="KAK8047404.1"/>
    </source>
</evidence>
<sequence>MISGAITVDRPAPAQFVWDDSMQLVLPAAQDHSASQRDSTATVPCHARLSPLEAFNMKIAN</sequence>
<reference evidence="1 2" key="1">
    <citation type="submission" date="2023-01" db="EMBL/GenBank/DDBJ databases">
        <title>Analysis of 21 Apiospora genomes using comparative genomics revels a genus with tremendous synthesis potential of carbohydrate active enzymes and secondary metabolites.</title>
        <authorList>
            <person name="Sorensen T."/>
        </authorList>
    </citation>
    <scope>NUCLEOTIDE SEQUENCE [LARGE SCALE GENOMIC DNA]</scope>
    <source>
        <strain evidence="1 2">CBS 83171</strain>
    </source>
</reference>
<organism evidence="1 2">
    <name type="scientific">Apiospora saccharicola</name>
    <dbReference type="NCBI Taxonomy" id="335842"/>
    <lineage>
        <taxon>Eukaryota</taxon>
        <taxon>Fungi</taxon>
        <taxon>Dikarya</taxon>
        <taxon>Ascomycota</taxon>
        <taxon>Pezizomycotina</taxon>
        <taxon>Sordariomycetes</taxon>
        <taxon>Xylariomycetidae</taxon>
        <taxon>Amphisphaeriales</taxon>
        <taxon>Apiosporaceae</taxon>
        <taxon>Apiospora</taxon>
    </lineage>
</organism>
<evidence type="ECO:0000313" key="2">
    <source>
        <dbReference type="Proteomes" id="UP001446871"/>
    </source>
</evidence>
<proteinExistence type="predicted"/>
<name>A0ABR1TNV4_9PEZI</name>
<protein>
    <submittedName>
        <fullName evidence="1">Uncharacterized protein</fullName>
    </submittedName>
</protein>
<keyword evidence="2" id="KW-1185">Reference proteome</keyword>
<dbReference type="EMBL" id="JAQQWM010000009">
    <property type="protein sequence ID" value="KAK8047404.1"/>
    <property type="molecule type" value="Genomic_DNA"/>
</dbReference>
<accession>A0ABR1TNV4</accession>
<dbReference type="Proteomes" id="UP001446871">
    <property type="component" value="Unassembled WGS sequence"/>
</dbReference>